<evidence type="ECO:0000259" key="18">
    <source>
        <dbReference type="PROSITE" id="PS50929"/>
    </source>
</evidence>
<protein>
    <submittedName>
        <fullName evidence="19">Uncharacterized protein</fullName>
    </submittedName>
</protein>
<accession>A0A8J6HAQ0</accession>
<keyword evidence="8" id="KW-0067">ATP-binding</keyword>
<sequence length="1577" mass="178331">MSTSRTENKPRNSISRPWTFNLLTKTSRSALRQGHLSAPLPQHESSLLGDKLEQAWKSELASSKTPSLWRPLCKTFGGQFMAIGVIVSINEFVVKLSQPVSLWKLIETLTVYHDDSQLMQAYFYAFLLVVSSFIKVMLLSWHRYMFRELSLKIKIACSSLIYRKTLRLDKNNVKKTATGRVVNLLSNDLNRFDTLLVQMHHVWVAPVQLVVVLCLVYVMVDASGTVGVVVFVLFIPVQIVMGKKYSELRLKTASKTDERVRLTNEILSGIQVVKMYTWEDLFVGFVNTLRREEMHHIRATAYLKAVQNALNKFLSKGAIYSCILLHVLTGNHLQSQYVFVLKSFYDLLRQSMTIDFPEAIKNISESSVTVNRIEQFLLCDEITAQHTGTKESQDGITLEKLSAKWVSASRDTLSEISFAAGAKELVTIVGPVGSGKTSLIKVLLQELPPEKGEILVKGRISYACQEPWLFRGTLKENILFGEALDKEKYIEVVKVCALEKDFDVLPYGDNSVVGDRGITLSGGQRARINLARAVYRNADIYILDDPLSAVDASVGRQLFDQCIRGYLQEKCVVLATHQVQYLDRSDKIYVLKNGKIVAEGNYQHIYNNCEDLAHKETEFEDSLDADNDQTLVQTGEDERFSETNNSGKISPKVYQQYLLSNGWLAFSVLILVFVLSQTVQSGADYFESFWVKLDENLDARRAARFWTQDNCVYIYTALMVLTLVLSIVATTSFTAYFTRTAEKLHELMFTAVVKGTLQFFFTNPSGCVLNRLSKDMGAADTNVPKYLLDTLQCGLSILAALLLVAVVNPWMLISSAILLSLFYYLRTLYLATSREIKRIEASSRSPVYSHLNESIEGLETIRTFNAEAKQKRQFDQLMNTNTSASYANLALYTAFGLWLSLLCSAYVALVTAGCFWGRQISGSDLGLIITQAMSLSDLFQLGILQWSEFENEMISVERITQYTDIAPEEETGVAETWPQSSAIQFRAVTLKYKEDAPAALNELSFTVAPREKIGVVGRTGAGKTSIISALFRLVKFEGDVVVGGTNTKNVPLRSVRSNISIIPQDPVLFSGTVRNNLDPFNQFSDSELWTILEDLDLKSFVAHLPAGLHSQILEKGSNLSVGQRQMFCLARALLKKNKILVLDEATASVDLKTDSLIQTTIKNKLEDCTVLIIAHRLHTIMDCDKVLVMDAGRRVEYDHPYRLLQNKNGFLYSLVQKTGQGMNKHLTGLAKKSFSLWDMLKYEAKQFCLNTALHGYKFIVLPKRILLERVFWVIIVIISLVAAVTLLCMAWITFQDNPTILVTDSTHYPIWNYPFPAVTVCSFNKLSKSRVYALAKELDKPYGTSTETLVGQLKLLFQLIFDNRDNIPERNYSRLQDILDYNDYTIEEVMSKLAPRCDHLLQRCKWKGEEKRCESLFETIKTTEGFCCAFNYYALKNHTFGGALANKIPKHPRRVSACGYLTALEILVNSDPNDYFATQIAAIGHRILIHNPHHYPDWSIQNMLTERGIINLIGVTPSVTYSVPSMADIEVDKRKCLFNNESTLHNFVHYNFHNCMVECRMNLTLKFNNELDPRFRL</sequence>
<dbReference type="SUPFAM" id="SSF52540">
    <property type="entry name" value="P-loop containing nucleoside triphosphate hydrolases"/>
    <property type="match status" value="2"/>
</dbReference>
<evidence type="ECO:0000256" key="5">
    <source>
        <dbReference type="ARBA" id="ARBA00022692"/>
    </source>
</evidence>
<evidence type="ECO:0000256" key="16">
    <source>
        <dbReference type="SAM" id="Phobius"/>
    </source>
</evidence>
<keyword evidence="9 16" id="KW-1133">Transmembrane helix</keyword>
<evidence type="ECO:0000256" key="6">
    <source>
        <dbReference type="ARBA" id="ARBA00022737"/>
    </source>
</evidence>
<dbReference type="Gene3D" id="3.40.50.300">
    <property type="entry name" value="P-loop containing nucleotide triphosphate hydrolases"/>
    <property type="match status" value="2"/>
</dbReference>
<dbReference type="Pfam" id="PF00858">
    <property type="entry name" value="ASC"/>
    <property type="match status" value="1"/>
</dbReference>
<name>A0A8J6HAQ0_TENMO</name>
<dbReference type="PROSITE" id="PS50929">
    <property type="entry name" value="ABC_TM1F"/>
    <property type="match status" value="2"/>
</dbReference>
<reference evidence="19" key="1">
    <citation type="journal article" date="2020" name="J Insects Food Feed">
        <title>The yellow mealworm (Tenebrio molitor) genome: a resource for the emerging insects as food and feed industry.</title>
        <authorList>
            <person name="Eriksson T."/>
            <person name="Andere A."/>
            <person name="Kelstrup H."/>
            <person name="Emery V."/>
            <person name="Picard C."/>
        </authorList>
    </citation>
    <scope>NUCLEOTIDE SEQUENCE</scope>
    <source>
        <strain evidence="19">Stoneville</strain>
        <tissue evidence="19">Whole head</tissue>
    </source>
</reference>
<evidence type="ECO:0000313" key="20">
    <source>
        <dbReference type="Proteomes" id="UP000719412"/>
    </source>
</evidence>
<dbReference type="InterPro" id="IPR003439">
    <property type="entry name" value="ABC_transporter-like_ATP-bd"/>
</dbReference>
<keyword evidence="6" id="KW-0677">Repeat</keyword>
<dbReference type="GO" id="GO:0016020">
    <property type="term" value="C:membrane"/>
    <property type="evidence" value="ECO:0007669"/>
    <property type="project" value="UniProtKB-SubCell"/>
</dbReference>
<dbReference type="InterPro" id="IPR003593">
    <property type="entry name" value="AAA+_ATPase"/>
</dbReference>
<dbReference type="PANTHER" id="PTHR24223">
    <property type="entry name" value="ATP-BINDING CASSETTE SUB-FAMILY C"/>
    <property type="match status" value="1"/>
</dbReference>
<dbReference type="InterPro" id="IPR027417">
    <property type="entry name" value="P-loop_NTPase"/>
</dbReference>
<dbReference type="GO" id="GO:0005524">
    <property type="term" value="F:ATP binding"/>
    <property type="evidence" value="ECO:0007669"/>
    <property type="project" value="UniProtKB-KW"/>
</dbReference>
<dbReference type="FunFam" id="3.40.50.300:FF:000163">
    <property type="entry name" value="Multidrug resistance-associated protein member 4"/>
    <property type="match status" value="1"/>
</dbReference>
<dbReference type="GO" id="GO:0140359">
    <property type="term" value="F:ABC-type transporter activity"/>
    <property type="evidence" value="ECO:0007669"/>
    <property type="project" value="InterPro"/>
</dbReference>
<keyword evidence="10" id="KW-0915">Sodium</keyword>
<comment type="similarity">
    <text evidence="2 15">Belongs to the amiloride-sensitive sodium channel (TC 1.A.6) family.</text>
</comment>
<keyword evidence="7" id="KW-0547">Nucleotide-binding</keyword>
<dbReference type="Gene3D" id="1.20.1560.10">
    <property type="entry name" value="ABC transporter type 1, transmembrane domain"/>
    <property type="match status" value="2"/>
</dbReference>
<keyword evidence="3 15" id="KW-0813">Transport</keyword>
<dbReference type="InterPro" id="IPR050173">
    <property type="entry name" value="ABC_transporter_C-like"/>
</dbReference>
<dbReference type="GO" id="GO:0016887">
    <property type="term" value="F:ATP hydrolysis activity"/>
    <property type="evidence" value="ECO:0007669"/>
    <property type="project" value="InterPro"/>
</dbReference>
<evidence type="ECO:0000256" key="4">
    <source>
        <dbReference type="ARBA" id="ARBA00022461"/>
    </source>
</evidence>
<evidence type="ECO:0000256" key="8">
    <source>
        <dbReference type="ARBA" id="ARBA00022840"/>
    </source>
</evidence>
<evidence type="ECO:0000256" key="9">
    <source>
        <dbReference type="ARBA" id="ARBA00022989"/>
    </source>
</evidence>
<dbReference type="Gene3D" id="2.60.470.10">
    <property type="entry name" value="Acid-sensing ion channels like domains"/>
    <property type="match status" value="1"/>
</dbReference>
<feature type="transmembrane region" description="Helical" evidence="16">
    <location>
        <begin position="712"/>
        <end position="738"/>
    </location>
</feature>
<dbReference type="GO" id="GO:0005272">
    <property type="term" value="F:sodium channel activity"/>
    <property type="evidence" value="ECO:0007669"/>
    <property type="project" value="UniProtKB-KW"/>
</dbReference>
<dbReference type="SMART" id="SM00382">
    <property type="entry name" value="AAA"/>
    <property type="match status" value="2"/>
</dbReference>
<evidence type="ECO:0000256" key="12">
    <source>
        <dbReference type="ARBA" id="ARBA00023136"/>
    </source>
</evidence>
<comment type="subcellular location">
    <subcellularLocation>
        <location evidence="1">Membrane</location>
        <topology evidence="1">Multi-pass membrane protein</topology>
    </subcellularLocation>
</comment>
<reference evidence="19" key="2">
    <citation type="submission" date="2021-08" db="EMBL/GenBank/DDBJ databases">
        <authorList>
            <person name="Eriksson T."/>
        </authorList>
    </citation>
    <scope>NUCLEOTIDE SEQUENCE</scope>
    <source>
        <strain evidence="19">Stoneville</strain>
        <tissue evidence="19">Whole head</tissue>
    </source>
</reference>
<dbReference type="CDD" id="cd03250">
    <property type="entry name" value="ABCC_MRP_domain1"/>
    <property type="match status" value="1"/>
</dbReference>
<feature type="transmembrane region" description="Helical" evidence="16">
    <location>
        <begin position="121"/>
        <end position="141"/>
    </location>
</feature>
<dbReference type="CDD" id="cd18580">
    <property type="entry name" value="ABC_6TM_ABCC_D2"/>
    <property type="match status" value="1"/>
</dbReference>
<keyword evidence="4 15" id="KW-0894">Sodium channel</keyword>
<feature type="transmembrane region" description="Helical" evidence="16">
    <location>
        <begin position="1270"/>
        <end position="1294"/>
    </location>
</feature>
<dbReference type="InterPro" id="IPR001873">
    <property type="entry name" value="ENaC"/>
</dbReference>
<feature type="domain" description="ABC transmembrane type-1" evidence="18">
    <location>
        <begin position="708"/>
        <end position="951"/>
    </location>
</feature>
<dbReference type="FunFam" id="1.20.1560.10:FF:000014">
    <property type="entry name" value="Multidrug resistance-associated protein member 4"/>
    <property type="match status" value="1"/>
</dbReference>
<dbReference type="SUPFAM" id="SSF90123">
    <property type="entry name" value="ABC transporter transmembrane region"/>
    <property type="match status" value="2"/>
</dbReference>
<feature type="domain" description="ABC transmembrane type-1" evidence="18">
    <location>
        <begin position="82"/>
        <end position="331"/>
    </location>
</feature>
<keyword evidence="5 15" id="KW-0812">Transmembrane</keyword>
<evidence type="ECO:0000256" key="15">
    <source>
        <dbReference type="RuleBase" id="RU000679"/>
    </source>
</evidence>
<organism evidence="19 20">
    <name type="scientific">Tenebrio molitor</name>
    <name type="common">Yellow mealworm beetle</name>
    <dbReference type="NCBI Taxonomy" id="7067"/>
    <lineage>
        <taxon>Eukaryota</taxon>
        <taxon>Metazoa</taxon>
        <taxon>Ecdysozoa</taxon>
        <taxon>Arthropoda</taxon>
        <taxon>Hexapoda</taxon>
        <taxon>Insecta</taxon>
        <taxon>Pterygota</taxon>
        <taxon>Neoptera</taxon>
        <taxon>Endopterygota</taxon>
        <taxon>Coleoptera</taxon>
        <taxon>Polyphaga</taxon>
        <taxon>Cucujiformia</taxon>
        <taxon>Tenebrionidae</taxon>
        <taxon>Tenebrio</taxon>
    </lineage>
</organism>
<comment type="caution">
    <text evidence="19">The sequence shown here is derived from an EMBL/GenBank/DDBJ whole genome shotgun (WGS) entry which is preliminary data.</text>
</comment>
<feature type="transmembrane region" description="Helical" evidence="16">
    <location>
        <begin position="657"/>
        <end position="676"/>
    </location>
</feature>
<dbReference type="InterPro" id="IPR044726">
    <property type="entry name" value="ABCC_6TM_D2"/>
</dbReference>
<dbReference type="Pfam" id="PF00005">
    <property type="entry name" value="ABC_tran"/>
    <property type="match status" value="2"/>
</dbReference>
<evidence type="ECO:0000313" key="19">
    <source>
        <dbReference type="EMBL" id="KAH0810856.1"/>
    </source>
</evidence>
<feature type="domain" description="ABC transporter" evidence="17">
    <location>
        <begin position="396"/>
        <end position="618"/>
    </location>
</feature>
<dbReference type="CDD" id="cd03244">
    <property type="entry name" value="ABCC_MRP_domain2"/>
    <property type="match status" value="1"/>
</dbReference>
<keyword evidence="11 15" id="KW-0406">Ion transport</keyword>
<feature type="transmembrane region" description="Helical" evidence="16">
    <location>
        <begin position="889"/>
        <end position="916"/>
    </location>
</feature>
<feature type="transmembrane region" description="Helical" evidence="16">
    <location>
        <begin position="201"/>
        <end position="220"/>
    </location>
</feature>
<feature type="domain" description="ABC transporter" evidence="17">
    <location>
        <begin position="983"/>
        <end position="1216"/>
    </location>
</feature>
<evidence type="ECO:0000256" key="10">
    <source>
        <dbReference type="ARBA" id="ARBA00023053"/>
    </source>
</evidence>
<dbReference type="InterPro" id="IPR017871">
    <property type="entry name" value="ABC_transporter-like_CS"/>
</dbReference>
<keyword evidence="20" id="KW-1185">Reference proteome</keyword>
<feature type="transmembrane region" description="Helical" evidence="16">
    <location>
        <begin position="795"/>
        <end position="825"/>
    </location>
</feature>
<gene>
    <name evidence="19" type="ORF">GEV33_011938</name>
</gene>
<keyword evidence="14 15" id="KW-0407">Ion channel</keyword>
<evidence type="ECO:0000256" key="2">
    <source>
        <dbReference type="ARBA" id="ARBA00007193"/>
    </source>
</evidence>
<evidence type="ECO:0000256" key="3">
    <source>
        <dbReference type="ARBA" id="ARBA00022448"/>
    </source>
</evidence>
<dbReference type="PROSITE" id="PS50893">
    <property type="entry name" value="ABC_TRANSPORTER_2"/>
    <property type="match status" value="2"/>
</dbReference>
<dbReference type="InterPro" id="IPR036640">
    <property type="entry name" value="ABC1_TM_sf"/>
</dbReference>
<dbReference type="PANTHER" id="PTHR24223:SF448">
    <property type="entry name" value="FI20146P1-RELATED"/>
    <property type="match status" value="1"/>
</dbReference>
<evidence type="ECO:0000256" key="7">
    <source>
        <dbReference type="ARBA" id="ARBA00022741"/>
    </source>
</evidence>
<dbReference type="EMBL" id="JABDTM020027224">
    <property type="protein sequence ID" value="KAH0810856.1"/>
    <property type="molecule type" value="Genomic_DNA"/>
</dbReference>
<evidence type="ECO:0000256" key="13">
    <source>
        <dbReference type="ARBA" id="ARBA00023201"/>
    </source>
</evidence>
<dbReference type="FunFam" id="3.40.50.300:FF:000973">
    <property type="entry name" value="Multidrug resistance-associated protein 4"/>
    <property type="match status" value="1"/>
</dbReference>
<dbReference type="Proteomes" id="UP000719412">
    <property type="component" value="Unassembled WGS sequence"/>
</dbReference>
<keyword evidence="13 15" id="KW-0739">Sodium transport</keyword>
<keyword evidence="12 16" id="KW-0472">Membrane</keyword>
<dbReference type="Pfam" id="PF00664">
    <property type="entry name" value="ABC_membrane"/>
    <property type="match status" value="2"/>
</dbReference>
<evidence type="ECO:0000259" key="17">
    <source>
        <dbReference type="PROSITE" id="PS50893"/>
    </source>
</evidence>
<evidence type="ECO:0000256" key="1">
    <source>
        <dbReference type="ARBA" id="ARBA00004141"/>
    </source>
</evidence>
<dbReference type="InterPro" id="IPR011527">
    <property type="entry name" value="ABC1_TM_dom"/>
</dbReference>
<evidence type="ECO:0000256" key="11">
    <source>
        <dbReference type="ARBA" id="ARBA00023065"/>
    </source>
</evidence>
<dbReference type="FunFam" id="1.20.1560.10:FF:000026">
    <property type="entry name" value="Multidrug resistance-associated protein lethal(2)03659"/>
    <property type="match status" value="1"/>
</dbReference>
<feature type="transmembrane region" description="Helical" evidence="16">
    <location>
        <begin position="226"/>
        <end position="242"/>
    </location>
</feature>
<evidence type="ECO:0000256" key="14">
    <source>
        <dbReference type="ARBA" id="ARBA00023303"/>
    </source>
</evidence>
<proteinExistence type="inferred from homology"/>
<dbReference type="PROSITE" id="PS00211">
    <property type="entry name" value="ABC_TRANSPORTER_1"/>
    <property type="match status" value="2"/>
</dbReference>